<evidence type="ECO:0000256" key="1">
    <source>
        <dbReference type="ARBA" id="ARBA00022737"/>
    </source>
</evidence>
<dbReference type="SUPFAM" id="SSF49265">
    <property type="entry name" value="Fibronectin type III"/>
    <property type="match status" value="2"/>
</dbReference>
<dbReference type="InterPro" id="IPR009030">
    <property type="entry name" value="Growth_fac_rcpt_cys_sf"/>
</dbReference>
<dbReference type="Proteomes" id="UP001146793">
    <property type="component" value="Unassembled WGS sequence"/>
</dbReference>
<evidence type="ECO:0000256" key="3">
    <source>
        <dbReference type="SAM" id="Phobius"/>
    </source>
</evidence>
<dbReference type="GO" id="GO:0005524">
    <property type="term" value="F:ATP binding"/>
    <property type="evidence" value="ECO:0007669"/>
    <property type="project" value="InterPro"/>
</dbReference>
<keyword evidence="6" id="KW-0418">Kinase</keyword>
<keyword evidence="1" id="KW-0677">Repeat</keyword>
<evidence type="ECO:0000259" key="5">
    <source>
        <dbReference type="PROSITE" id="PS50853"/>
    </source>
</evidence>
<keyword evidence="3" id="KW-0812">Transmembrane</keyword>
<feature type="compositionally biased region" description="Low complexity" evidence="2">
    <location>
        <begin position="1221"/>
        <end position="1237"/>
    </location>
</feature>
<dbReference type="Gene3D" id="2.60.40.10">
    <property type="entry name" value="Immunoglobulins"/>
    <property type="match status" value="2"/>
</dbReference>
<dbReference type="InterPro" id="IPR003961">
    <property type="entry name" value="FN3_dom"/>
</dbReference>
<dbReference type="PROSITE" id="PS50011">
    <property type="entry name" value="PROTEIN_KINASE_DOM"/>
    <property type="match status" value="1"/>
</dbReference>
<dbReference type="SUPFAM" id="SSF57184">
    <property type="entry name" value="Growth factor receptor domain"/>
    <property type="match status" value="1"/>
</dbReference>
<gene>
    <name evidence="6" type="ORF">M0812_06797</name>
</gene>
<dbReference type="InterPro" id="IPR036116">
    <property type="entry name" value="FN3_sf"/>
</dbReference>
<keyword evidence="3" id="KW-0472">Membrane</keyword>
<dbReference type="SMART" id="SM00060">
    <property type="entry name" value="FN3"/>
    <property type="match status" value="3"/>
</dbReference>
<dbReference type="EMBL" id="JANTQA010000012">
    <property type="protein sequence ID" value="KAJ3450613.1"/>
    <property type="molecule type" value="Genomic_DNA"/>
</dbReference>
<evidence type="ECO:0000313" key="6">
    <source>
        <dbReference type="EMBL" id="KAJ3450613.1"/>
    </source>
</evidence>
<name>A0AAV8A9U2_9EUKA</name>
<evidence type="ECO:0000259" key="4">
    <source>
        <dbReference type="PROSITE" id="PS50011"/>
    </source>
</evidence>
<dbReference type="SMART" id="SM01411">
    <property type="entry name" value="Ephrin_rec_like"/>
    <property type="match status" value="1"/>
</dbReference>
<organism evidence="6 7">
    <name type="scientific">Anaeramoeba flamelloides</name>
    <dbReference type="NCBI Taxonomy" id="1746091"/>
    <lineage>
        <taxon>Eukaryota</taxon>
        <taxon>Metamonada</taxon>
        <taxon>Anaeramoebidae</taxon>
        <taxon>Anaeramoeba</taxon>
    </lineage>
</organism>
<dbReference type="PROSITE" id="PS50853">
    <property type="entry name" value="FN3"/>
    <property type="match status" value="2"/>
</dbReference>
<dbReference type="Gene3D" id="2.10.50.10">
    <property type="entry name" value="Tumor Necrosis Factor Receptor, subunit A, domain 2"/>
    <property type="match status" value="1"/>
</dbReference>
<dbReference type="CDD" id="cd00063">
    <property type="entry name" value="FN3"/>
    <property type="match status" value="3"/>
</dbReference>
<sequence length="1469" mass="167528">MYYIVVMFFTSNPVLNFNTKSKTGNKNNIHAQAPILKNEFKIQNIVISSNNKDSNSYSLKGGTDLFLIGYPRNILGLRLREDGSVTGILNQNGENFIDSSPIQAYISNRGIKNIQLGRQILKEEQQNTILLTNPQQKEDLIIDPIVYSSYFTGSETEIVKTFSVGNGSDSYQIIMAGTTNSPDFPTKNQISNVATPDTFDNFAFITRFDSNGNIIFSTYFGGTLGNKDTDVETTIEPIHTERDSIGNLWIVGKTSTPDIPLTQNGFQTELFDILEVGFVLSLNNLGNSIMYSSLLGGEKYSYTRLSAAKSLITDTARYLIVGGSTNCTEEIIIKNPLQERGDEQTLFFVYVGAFKILTNETKILFGTIFGGENEDRMEDLVTYISSENTIDIWAAGSTNSTEFFKKYNETVSPHVNFIDKSINTTTHTAYFLKITLTKDDNNGEFIPELKSASFLGGKYEDRAYWIQSNLGLYQQMSYYNGSIFISGFTKNYDTFQGDPIQSNWMKTTPNNDGNSQVGFLVELDNTGTKINFALLTGCQDKETSIFYNYPHPINSIFISGYTNCIEDEYEMTNSIWDELLPKTNNITQFEYKYFMMNLNLTTISMYGSDTSLDDLIYYSSFVDGVSYYDHLARYSAVKTDHSGNIYSIFNLPDIKYQNEHFTDNSFMNHPQGPVSVLLRVYGQFSCNPGSWLYGTDLCQLCPQGKFSNKSDSTSCYLCKENYYQNQVGRTNCYECPKGNFSKEGQTECHAKNAPKQPIISTYDISENSLSIEWVKEPIPLDFQIALISPTGMEIQTVVIDPAVNNTDQGDYYYIVISGLEPSSRYFIRLRPVLNTNWTFGSWSSDVTASTISPPNRVHSKDMAVDPHPTSIDLIWEPANDPSGSKVTYRIVYYRTDDRDQQKSDILSEHNYVTLTNLEIRKNYTVTIIPINDAGEGFSSVPVTVSTRATIPDQVSPTSKQNIDSITFNWQAPNNNGYNITEYSYFCKQINPNKRIHIGGGDVTSLTLPDLNPDTDYVITINARNHIGLSNDNFDTYHTKKYTEDGSLRNTIIGISIGGGGIVFLGITIILFLARNRIIKGKKRRDLRILRRNYKKYLIQKLDKKLLSSNDTLFFDDINEKEIFDYFQEQFQMGHYLKKNKNWLIAKKELRNGVAFCKLARMLEVEIHRKLWKQWSINPRNTPIVQFYISIPLDEELSQRVEEGISLDVTKLKKKLRKKNKGNLNRSSSDKNSSQSESNLDDTTFGSSEQDDFGFSSGFESVKESESEALLIQKNVNHKVTKKNTNQKFLLILEYIPFNLDWYIKYRSKNKNYFTNDEKIWITYNLLNNLKFIHDNSIIHRDIKPQNIVISYDGMPRLTDFSCAIELKENSIQIYDKYVGTKNYFDPGLEPEQENEDVQNLFPYTFAHDIYALGVTLEKLNLDNTDLTDNQENELESMFLQIIQFCKFPIKNRPSTDELINILQPYLKDL</sequence>
<feature type="transmembrane region" description="Helical" evidence="3">
    <location>
        <begin position="1051"/>
        <end position="1073"/>
    </location>
</feature>
<proteinExistence type="predicted"/>
<evidence type="ECO:0000313" key="7">
    <source>
        <dbReference type="Proteomes" id="UP001146793"/>
    </source>
</evidence>
<dbReference type="SMART" id="SM00220">
    <property type="entry name" value="S_TKc"/>
    <property type="match status" value="1"/>
</dbReference>
<feature type="region of interest" description="Disordered" evidence="2">
    <location>
        <begin position="1217"/>
        <end position="1249"/>
    </location>
</feature>
<feature type="domain" description="Protein kinase" evidence="4">
    <location>
        <begin position="1194"/>
        <end position="1469"/>
    </location>
</feature>
<dbReference type="InterPro" id="IPR013783">
    <property type="entry name" value="Ig-like_fold"/>
</dbReference>
<dbReference type="PROSITE" id="PS00108">
    <property type="entry name" value="PROTEIN_KINASE_ST"/>
    <property type="match status" value="1"/>
</dbReference>
<dbReference type="GO" id="GO:0004672">
    <property type="term" value="F:protein kinase activity"/>
    <property type="evidence" value="ECO:0007669"/>
    <property type="project" value="InterPro"/>
</dbReference>
<dbReference type="InterPro" id="IPR011009">
    <property type="entry name" value="Kinase-like_dom_sf"/>
</dbReference>
<dbReference type="InterPro" id="IPR011641">
    <property type="entry name" value="Tyr-kin_ephrin_A/B_rcpt-like"/>
</dbReference>
<feature type="domain" description="Fibronectin type-III" evidence="5">
    <location>
        <begin position="950"/>
        <end position="1045"/>
    </location>
</feature>
<feature type="domain" description="Fibronectin type-III" evidence="5">
    <location>
        <begin position="853"/>
        <end position="949"/>
    </location>
</feature>
<dbReference type="PANTHER" id="PTHR46708">
    <property type="entry name" value="TENASCIN"/>
    <property type="match status" value="1"/>
</dbReference>
<dbReference type="CDD" id="cd00180">
    <property type="entry name" value="PKc"/>
    <property type="match status" value="1"/>
</dbReference>
<evidence type="ECO:0000256" key="2">
    <source>
        <dbReference type="SAM" id="MobiDB-lite"/>
    </source>
</evidence>
<comment type="caution">
    <text evidence="6">The sequence shown here is derived from an EMBL/GenBank/DDBJ whole genome shotgun (WGS) entry which is preliminary data.</text>
</comment>
<dbReference type="Pfam" id="PF07699">
    <property type="entry name" value="Ephrin_rec_like"/>
    <property type="match status" value="1"/>
</dbReference>
<dbReference type="Gene3D" id="1.10.510.10">
    <property type="entry name" value="Transferase(Phosphotransferase) domain 1"/>
    <property type="match status" value="1"/>
</dbReference>
<dbReference type="InterPro" id="IPR008271">
    <property type="entry name" value="Ser/Thr_kinase_AS"/>
</dbReference>
<accession>A0AAV8A9U2</accession>
<dbReference type="PANTHER" id="PTHR46708:SF2">
    <property type="entry name" value="FIBRONECTIN TYPE-III DOMAIN-CONTAINING PROTEIN"/>
    <property type="match status" value="1"/>
</dbReference>
<dbReference type="InterPro" id="IPR000719">
    <property type="entry name" value="Prot_kinase_dom"/>
</dbReference>
<dbReference type="Pfam" id="PF00041">
    <property type="entry name" value="fn3"/>
    <property type="match status" value="2"/>
</dbReference>
<dbReference type="SUPFAM" id="SSF56112">
    <property type="entry name" value="Protein kinase-like (PK-like)"/>
    <property type="match status" value="1"/>
</dbReference>
<keyword evidence="3" id="KW-1133">Transmembrane helix</keyword>
<protein>
    <submittedName>
        <fullName evidence="6">Serine/threonine-protein kinase nek2</fullName>
    </submittedName>
</protein>
<dbReference type="InterPro" id="IPR050991">
    <property type="entry name" value="ECM_Regulatory_Proteins"/>
</dbReference>
<dbReference type="Pfam" id="PF00069">
    <property type="entry name" value="Pkinase"/>
    <property type="match status" value="1"/>
</dbReference>
<keyword evidence="6" id="KW-0808">Transferase</keyword>
<reference evidence="6" key="1">
    <citation type="submission" date="2022-08" db="EMBL/GenBank/DDBJ databases">
        <title>Novel sulphate-reducing endosymbionts in the free-living metamonad Anaeramoeba.</title>
        <authorList>
            <person name="Jerlstrom-Hultqvist J."/>
            <person name="Cepicka I."/>
            <person name="Gallot-Lavallee L."/>
            <person name="Salas-Leiva D."/>
            <person name="Curtis B.A."/>
            <person name="Zahonova K."/>
            <person name="Pipaliya S."/>
            <person name="Dacks J."/>
            <person name="Roger A.J."/>
        </authorList>
    </citation>
    <scope>NUCLEOTIDE SEQUENCE</scope>
    <source>
        <strain evidence="6">Busselton2</strain>
    </source>
</reference>